<protein>
    <recommendedName>
        <fullName evidence="8 9">7-methyl-GTP pyrophosphatase</fullName>
        <shortName evidence="9">m(7)GTP pyrophosphatase</shortName>
        <ecNumber evidence="9">3.6.1.-</ecNumber>
    </recommendedName>
</protein>
<dbReference type="GO" id="GO:0005737">
    <property type="term" value="C:cytoplasm"/>
    <property type="evidence" value="ECO:0007669"/>
    <property type="project" value="UniProtKB-SubCell"/>
</dbReference>
<reference evidence="10 11" key="1">
    <citation type="journal article" date="2019" name="Biochem. Eng. J.">
        <title>Metabolic engineering of the marine bacteria Neptunomonas concharum for the production of acetoin and meso-2,3-butanediol from acetate.</title>
        <authorList>
            <person name="Li W."/>
            <person name="Pu N."/>
            <person name="Liu C.-X."/>
            <person name="Yuan Q.-P."/>
            <person name="Li Z.-J."/>
        </authorList>
    </citation>
    <scope>NUCLEOTIDE SEQUENCE [LARGE SCALE GENOMIC DNA]</scope>
    <source>
        <strain evidence="10 11">JCM17730</strain>
    </source>
</reference>
<feature type="active site" description="Proton acceptor" evidence="9">
    <location>
        <position position="69"/>
    </location>
</feature>
<dbReference type="PANTHER" id="PTHR43213:SF10">
    <property type="entry name" value="7-METHYL-GTP PYROPHOSPHATASE"/>
    <property type="match status" value="1"/>
</dbReference>
<dbReference type="KEGG" id="ncu:F0U83_10185"/>
<dbReference type="Proteomes" id="UP000324760">
    <property type="component" value="Chromosome"/>
</dbReference>
<comment type="caution">
    <text evidence="9">Lacks conserved residue(s) required for the propagation of feature annotation.</text>
</comment>
<evidence type="ECO:0000313" key="11">
    <source>
        <dbReference type="Proteomes" id="UP000324760"/>
    </source>
</evidence>
<accession>A0A5P1RCP8</accession>
<dbReference type="GO" id="GO:0009117">
    <property type="term" value="P:nucleotide metabolic process"/>
    <property type="evidence" value="ECO:0007669"/>
    <property type="project" value="UniProtKB-KW"/>
</dbReference>
<evidence type="ECO:0000256" key="1">
    <source>
        <dbReference type="ARBA" id="ARBA00004496"/>
    </source>
</evidence>
<feature type="site" description="Important for substrate specificity" evidence="9">
    <location>
        <position position="12"/>
    </location>
</feature>
<feature type="site" description="Important for substrate specificity" evidence="9">
    <location>
        <position position="70"/>
    </location>
</feature>
<dbReference type="EMBL" id="CP043869">
    <property type="protein sequence ID" value="QEQ97052.1"/>
    <property type="molecule type" value="Genomic_DNA"/>
</dbReference>
<dbReference type="HAMAP" id="MF_00528">
    <property type="entry name" value="Maf"/>
    <property type="match status" value="1"/>
</dbReference>
<keyword evidence="4 9" id="KW-0546">Nucleotide metabolism</keyword>
<comment type="catalytic activity">
    <reaction evidence="5 9">
        <text>N(7)-methyl-GTP + H2O = N(7)-methyl-GMP + diphosphate + H(+)</text>
        <dbReference type="Rhea" id="RHEA:58744"/>
        <dbReference type="ChEBI" id="CHEBI:15377"/>
        <dbReference type="ChEBI" id="CHEBI:15378"/>
        <dbReference type="ChEBI" id="CHEBI:33019"/>
        <dbReference type="ChEBI" id="CHEBI:58285"/>
        <dbReference type="ChEBI" id="CHEBI:87133"/>
    </reaction>
</comment>
<dbReference type="AlphaFoldDB" id="A0A5P1RCP8"/>
<dbReference type="InterPro" id="IPR003697">
    <property type="entry name" value="Maf-like"/>
</dbReference>
<dbReference type="FunFam" id="3.90.950.10:FF:000005">
    <property type="entry name" value="7-methyl-GTP pyrophosphatase"/>
    <property type="match status" value="1"/>
</dbReference>
<dbReference type="PIRSF" id="PIRSF006305">
    <property type="entry name" value="Maf"/>
    <property type="match status" value="1"/>
</dbReference>
<dbReference type="EC" id="3.6.1.-" evidence="9"/>
<name>A0A5P1RCP8_9GAMM</name>
<keyword evidence="11" id="KW-1185">Reference proteome</keyword>
<evidence type="ECO:0000313" key="10">
    <source>
        <dbReference type="EMBL" id="QEQ97052.1"/>
    </source>
</evidence>
<gene>
    <name evidence="10" type="ORF">F0U83_10185</name>
</gene>
<comment type="subcellular location">
    <subcellularLocation>
        <location evidence="1 9">Cytoplasm</location>
    </subcellularLocation>
</comment>
<evidence type="ECO:0000256" key="3">
    <source>
        <dbReference type="ARBA" id="ARBA00022801"/>
    </source>
</evidence>
<dbReference type="GO" id="GO:0047429">
    <property type="term" value="F:nucleoside triphosphate diphosphatase activity"/>
    <property type="evidence" value="ECO:0007669"/>
    <property type="project" value="InterPro"/>
</dbReference>
<proteinExistence type="inferred from homology"/>
<comment type="cofactor">
    <cofactor evidence="9">
        <name>a divalent metal cation</name>
        <dbReference type="ChEBI" id="CHEBI:60240"/>
    </cofactor>
</comment>
<dbReference type="PANTHER" id="PTHR43213">
    <property type="entry name" value="BIFUNCTIONAL DTTP/UTP PYROPHOSPHATASE/METHYLTRANSFERASE PROTEIN-RELATED"/>
    <property type="match status" value="1"/>
</dbReference>
<evidence type="ECO:0000256" key="5">
    <source>
        <dbReference type="ARBA" id="ARBA00050213"/>
    </source>
</evidence>
<organism evidence="10 11">
    <name type="scientific">Neptunomonas concharum</name>
    <dbReference type="NCBI Taxonomy" id="1031538"/>
    <lineage>
        <taxon>Bacteria</taxon>
        <taxon>Pseudomonadati</taxon>
        <taxon>Pseudomonadota</taxon>
        <taxon>Gammaproteobacteria</taxon>
        <taxon>Oceanospirillales</taxon>
        <taxon>Oceanospirillaceae</taxon>
        <taxon>Neptunomonas</taxon>
    </lineage>
</organism>
<evidence type="ECO:0000256" key="2">
    <source>
        <dbReference type="ARBA" id="ARBA00022490"/>
    </source>
</evidence>
<evidence type="ECO:0000256" key="6">
    <source>
        <dbReference type="ARBA" id="ARBA00053369"/>
    </source>
</evidence>
<dbReference type="Pfam" id="PF02545">
    <property type="entry name" value="Maf"/>
    <property type="match status" value="1"/>
</dbReference>
<keyword evidence="3 9" id="KW-0378">Hydrolase</keyword>
<evidence type="ECO:0000256" key="7">
    <source>
        <dbReference type="ARBA" id="ARBA00060749"/>
    </source>
</evidence>
<evidence type="ECO:0000256" key="9">
    <source>
        <dbReference type="HAMAP-Rule" id="MF_00528"/>
    </source>
</evidence>
<dbReference type="NCBIfam" id="TIGR00172">
    <property type="entry name" value="maf"/>
    <property type="match status" value="1"/>
</dbReference>
<evidence type="ECO:0000256" key="4">
    <source>
        <dbReference type="ARBA" id="ARBA00023080"/>
    </source>
</evidence>
<comment type="function">
    <text evidence="6 9">Nucleoside triphosphate pyrophosphatase that hydrolyzes 7-methyl-GTP (m(7)GTP). May have a dual role in cell division arrest and in preventing the incorporation of modified nucleotides into cellular nucleic acids.</text>
</comment>
<evidence type="ECO:0000256" key="8">
    <source>
        <dbReference type="ARBA" id="ARBA00068163"/>
    </source>
</evidence>
<dbReference type="SUPFAM" id="SSF52972">
    <property type="entry name" value="ITPase-like"/>
    <property type="match status" value="1"/>
</dbReference>
<sequence>MQPLVLASSSTYRHALLEKLCLPFLCASPDIDESQQPGETAQQLVLRLAQSKAEALKHQFPGALIIGSDQVAVLGQHILGKPGTRENAIQQLTACSGKKVTFLTGLALHDNQSGSTQVDIVPFHVYFRTLSDSQIQSYIDRESPLNCAGSFKSEGLGIALFEKLEGEDPNALIGLPLIKLTTMLEKAGLSVL</sequence>
<dbReference type="CDD" id="cd00555">
    <property type="entry name" value="Maf"/>
    <property type="match status" value="1"/>
</dbReference>
<dbReference type="Gene3D" id="3.90.950.10">
    <property type="match status" value="1"/>
</dbReference>
<dbReference type="OrthoDB" id="9813694at2"/>
<comment type="similarity">
    <text evidence="7 9">Belongs to the Maf family. YceF subfamily.</text>
</comment>
<feature type="site" description="Important for substrate specificity" evidence="9">
    <location>
        <position position="154"/>
    </location>
</feature>
<dbReference type="RefSeq" id="WP_138987639.1">
    <property type="nucleotide sequence ID" value="NZ_CP043869.1"/>
</dbReference>
<keyword evidence="2 9" id="KW-0963">Cytoplasm</keyword>
<dbReference type="InterPro" id="IPR029001">
    <property type="entry name" value="ITPase-like_fam"/>
</dbReference>